<reference evidence="1" key="1">
    <citation type="submission" date="2020-01" db="EMBL/GenBank/DDBJ databases">
        <authorList>
            <person name="Rat A."/>
        </authorList>
    </citation>
    <scope>NUCLEOTIDE SEQUENCE</scope>
    <source>
        <strain evidence="1">LMG 31228</strain>
    </source>
</reference>
<dbReference type="AlphaFoldDB" id="A0A9X9XK74"/>
<dbReference type="SUPFAM" id="SSF159270">
    <property type="entry name" value="YmcC-like"/>
    <property type="match status" value="1"/>
</dbReference>
<accession>A0A9X9XK74</accession>
<gene>
    <name evidence="1" type="ORF">GXW74_26840</name>
</gene>
<proteinExistence type="predicted"/>
<name>A0A9X9XK74_9PROT</name>
<evidence type="ECO:0000313" key="1">
    <source>
        <dbReference type="EMBL" id="MBR0684110.1"/>
    </source>
</evidence>
<organism evidence="1 2">
    <name type="scientific">Neoroseomonas eburnea</name>
    <dbReference type="NCBI Taxonomy" id="1346889"/>
    <lineage>
        <taxon>Bacteria</taxon>
        <taxon>Pseudomonadati</taxon>
        <taxon>Pseudomonadota</taxon>
        <taxon>Alphaproteobacteria</taxon>
        <taxon>Acetobacterales</taxon>
        <taxon>Acetobacteraceae</taxon>
        <taxon>Neoroseomonas</taxon>
    </lineage>
</organism>
<dbReference type="Proteomes" id="UP001138709">
    <property type="component" value="Unassembled WGS sequence"/>
</dbReference>
<evidence type="ECO:0000313" key="2">
    <source>
        <dbReference type="Proteomes" id="UP001138709"/>
    </source>
</evidence>
<sequence length="230" mass="24765">MRSLSFPCLLLLAACGEVTGADLLRAAVWPIPLPDSLFAAAPTEREAEWDAPAADPALGEPALALSLGRRRGVATLVQEEGERRLWRTSGGVVVATEGARVVATAGLRQVLAATRFEGVDPLARLPEIGAEEWRGTRVVDVMRSASDPARMRFGLRLDCRLRAAPAEAEDTLLVEESCRGAARFTNRFWADARSYAVFRSEQWVGEGLPPLVVEVLSAPAAPAEVIPLTR</sequence>
<dbReference type="InterPro" id="IPR021308">
    <property type="entry name" value="GfcB"/>
</dbReference>
<dbReference type="PROSITE" id="PS51257">
    <property type="entry name" value="PROKAR_LIPOPROTEIN"/>
    <property type="match status" value="1"/>
</dbReference>
<reference evidence="1" key="2">
    <citation type="journal article" date="2021" name="Syst. Appl. Microbiol.">
        <title>Roseomonas hellenica sp. nov., isolated from roots of wild-growing Alkanna tinctoria.</title>
        <authorList>
            <person name="Rat A."/>
            <person name="Naranjo H.D."/>
            <person name="Lebbe L."/>
            <person name="Cnockaert M."/>
            <person name="Krigas N."/>
            <person name="Grigoriadou K."/>
            <person name="Maloupa E."/>
            <person name="Willems A."/>
        </authorList>
    </citation>
    <scope>NUCLEOTIDE SEQUENCE</scope>
    <source>
        <strain evidence="1">LMG 31228</strain>
    </source>
</reference>
<keyword evidence="1" id="KW-0449">Lipoprotein</keyword>
<comment type="caution">
    <text evidence="1">The sequence shown here is derived from an EMBL/GenBank/DDBJ whole genome shotgun (WGS) entry which is preliminary data.</text>
</comment>
<keyword evidence="2" id="KW-1185">Reference proteome</keyword>
<dbReference type="RefSeq" id="WP_211849893.1">
    <property type="nucleotide sequence ID" value="NZ_JAAEDL010000056.1"/>
</dbReference>
<dbReference type="InterPro" id="IPR023373">
    <property type="entry name" value="YmcC_sf"/>
</dbReference>
<dbReference type="Pfam" id="PF11102">
    <property type="entry name" value="YjbF"/>
    <property type="match status" value="1"/>
</dbReference>
<dbReference type="Gene3D" id="2.40.360.10">
    <property type="entry name" value="YmcC-like"/>
    <property type="match status" value="1"/>
</dbReference>
<protein>
    <submittedName>
        <fullName evidence="1">YjbF family lipoprotein</fullName>
    </submittedName>
</protein>
<dbReference type="EMBL" id="JAAEDL010000056">
    <property type="protein sequence ID" value="MBR0684110.1"/>
    <property type="molecule type" value="Genomic_DNA"/>
</dbReference>